<evidence type="ECO:0000259" key="3">
    <source>
        <dbReference type="Pfam" id="PF20167"/>
    </source>
</evidence>
<feature type="non-terminal residue" evidence="4">
    <location>
        <position position="1"/>
    </location>
</feature>
<reference evidence="5" key="1">
    <citation type="submission" date="2016-04" db="EMBL/GenBank/DDBJ databases">
        <title>Cephalotus genome sequencing.</title>
        <authorList>
            <person name="Fukushima K."/>
            <person name="Hasebe M."/>
            <person name="Fang X."/>
        </authorList>
    </citation>
    <scope>NUCLEOTIDE SEQUENCE [LARGE SCALE GENOMIC DNA]</scope>
    <source>
        <strain evidence="5">cv. St1</strain>
    </source>
</reference>
<sequence>DDYWIVAMQEELNQFDKSNVWSLVPRPKNQSVIGTKWIFRNKMNEDGLVIRNKTRLVAQGYSQEEGIDYDETFALVARLESIRLLMAFACFKGFKLNQMDVKSAFLNGIINEEIYVKQPPGFENVHFPDHVFKLSKALYGLKQEPRVWYERLSKFLLENDFKRGFVDKTLFVRTKLNDILIVQIYVDDIIFGSTNDSLCVEFANTMQGEFEMSMMGELKYFLGFQIQQGNEGTFINQSKYTKDLLKRFGMEHSKPCKTPMSIATKLDKDEDGKEVDQKLYRSMIGSLLYLTAEYICSSHMIYPRLVKMFYANLETSTTCIAKSYVLGSPISITPDLVAEILEIPNEGITNFHDIGRTEALGICLEQPNVNPLMNVTSGHLPIASRIILLLVTNTFLPKEGSHTLPSERDLKFVACVKNGTLINLPYFIVNHILSRPNHTPYPMLLSRIISFVLASLNIDFPDDEQSIKPSHKQLVNKTGLRHCGIVFEDGEWVKMQGRGREQAREQVPVRADDDDDDDEDDPQQFEIRPSAGQSSSSSRPTLESLQARMDLAQADIEFLKGEMHHFREGQANILQSQAKLLQGQANIIQMFQNAFLQHPPSS</sequence>
<evidence type="ECO:0000259" key="2">
    <source>
        <dbReference type="Pfam" id="PF07727"/>
    </source>
</evidence>
<dbReference type="AlphaFoldDB" id="A0A1Q3D236"/>
<organism evidence="4 5">
    <name type="scientific">Cephalotus follicularis</name>
    <name type="common">Albany pitcher plant</name>
    <dbReference type="NCBI Taxonomy" id="3775"/>
    <lineage>
        <taxon>Eukaryota</taxon>
        <taxon>Viridiplantae</taxon>
        <taxon>Streptophyta</taxon>
        <taxon>Embryophyta</taxon>
        <taxon>Tracheophyta</taxon>
        <taxon>Spermatophyta</taxon>
        <taxon>Magnoliopsida</taxon>
        <taxon>eudicotyledons</taxon>
        <taxon>Gunneridae</taxon>
        <taxon>Pentapetalae</taxon>
        <taxon>rosids</taxon>
        <taxon>fabids</taxon>
        <taxon>Oxalidales</taxon>
        <taxon>Cephalotaceae</taxon>
        <taxon>Cephalotus</taxon>
    </lineage>
</organism>
<feature type="domain" description="Putative plant transposon protein" evidence="3">
    <location>
        <begin position="300"/>
        <end position="448"/>
    </location>
</feature>
<evidence type="ECO:0000313" key="5">
    <source>
        <dbReference type="Proteomes" id="UP000187406"/>
    </source>
</evidence>
<feature type="compositionally biased region" description="Acidic residues" evidence="1">
    <location>
        <begin position="512"/>
        <end position="523"/>
    </location>
</feature>
<evidence type="ECO:0000256" key="1">
    <source>
        <dbReference type="SAM" id="MobiDB-lite"/>
    </source>
</evidence>
<dbReference type="Proteomes" id="UP000187406">
    <property type="component" value="Unassembled WGS sequence"/>
</dbReference>
<proteinExistence type="predicted"/>
<feature type="domain" description="Reverse transcriptase Ty1/copia-type" evidence="2">
    <location>
        <begin position="19"/>
        <end position="260"/>
    </location>
</feature>
<dbReference type="Pfam" id="PF07727">
    <property type="entry name" value="RVT_2"/>
    <property type="match status" value="1"/>
</dbReference>
<evidence type="ECO:0000313" key="4">
    <source>
        <dbReference type="EMBL" id="GAV86576.1"/>
    </source>
</evidence>
<dbReference type="SUPFAM" id="SSF56672">
    <property type="entry name" value="DNA/RNA polymerases"/>
    <property type="match status" value="1"/>
</dbReference>
<comment type="caution">
    <text evidence="4">The sequence shown here is derived from an EMBL/GenBank/DDBJ whole genome shotgun (WGS) entry which is preliminary data.</text>
</comment>
<name>A0A1Q3D236_CEPFO</name>
<dbReference type="PANTHER" id="PTHR11439:SF483">
    <property type="entry name" value="PEPTIDE SYNTHASE GLIP-LIKE, PUTATIVE (AFU_ORTHOLOGUE AFUA_3G12920)-RELATED"/>
    <property type="match status" value="1"/>
</dbReference>
<dbReference type="InParanoid" id="A0A1Q3D236"/>
<gene>
    <name evidence="4" type="ORF">CFOL_v3_30006</name>
</gene>
<dbReference type="InterPro" id="IPR013103">
    <property type="entry name" value="RVT_2"/>
</dbReference>
<dbReference type="PANTHER" id="PTHR11439">
    <property type="entry name" value="GAG-POL-RELATED RETROTRANSPOSON"/>
    <property type="match status" value="1"/>
</dbReference>
<feature type="region of interest" description="Disordered" evidence="1">
    <location>
        <begin position="497"/>
        <end position="542"/>
    </location>
</feature>
<dbReference type="Pfam" id="PF20167">
    <property type="entry name" value="Transposase_32"/>
    <property type="match status" value="1"/>
</dbReference>
<accession>A0A1Q3D236</accession>
<dbReference type="EMBL" id="BDDD01003965">
    <property type="protein sequence ID" value="GAV86576.1"/>
    <property type="molecule type" value="Genomic_DNA"/>
</dbReference>
<dbReference type="OrthoDB" id="8048545at2759"/>
<protein>
    <submittedName>
        <fullName evidence="4">RVT_2 domain-containing protein</fullName>
    </submittedName>
</protein>
<dbReference type="STRING" id="3775.A0A1Q3D236"/>
<dbReference type="InterPro" id="IPR043502">
    <property type="entry name" value="DNA/RNA_pol_sf"/>
</dbReference>
<dbReference type="InterPro" id="IPR046796">
    <property type="entry name" value="Transposase_32_dom"/>
</dbReference>
<keyword evidence="5" id="KW-1185">Reference proteome</keyword>